<dbReference type="PROSITE" id="PS50234">
    <property type="entry name" value="VWFA"/>
    <property type="match status" value="1"/>
</dbReference>
<proteinExistence type="predicted"/>
<dbReference type="OrthoDB" id="9806395at2"/>
<sequence length="220" mass="24105">MVGQPEFVENPENRCPVILLVDTSSSMQGAPMAALNTGLEAFQDAILQDEQAALRVDVAIVSFGPVELVQDFVTIDHFVPPTLVAQGLTPMGEALTYALDLLEDRKQTYRTNGIQYYRPWVFLITDGAPNPTSPWQQAAQRIREAEAQRKMSFFAVGVQGADIYTLSQIAPAERPPLMLNGLDFRSMFLWLSDSMVRVSSSTVGGDMVALPPVGWGQIAT</sequence>
<gene>
    <name evidence="2" type="ORF">C1752_01340</name>
</gene>
<evidence type="ECO:0000259" key="1">
    <source>
        <dbReference type="PROSITE" id="PS50234"/>
    </source>
</evidence>
<dbReference type="InterPro" id="IPR011392">
    <property type="entry name" value="Tellurite-R_TerY"/>
</dbReference>
<dbReference type="PIRSF" id="PIRSF020634">
    <property type="entry name" value="TerY_vWA"/>
    <property type="match status" value="1"/>
</dbReference>
<dbReference type="Proteomes" id="UP000248857">
    <property type="component" value="Unassembled WGS sequence"/>
</dbReference>
<dbReference type="AlphaFoldDB" id="A0A2W1JLY9"/>
<evidence type="ECO:0000313" key="3">
    <source>
        <dbReference type="Proteomes" id="UP000248857"/>
    </source>
</evidence>
<comment type="caution">
    <text evidence="2">The sequence shown here is derived from an EMBL/GenBank/DDBJ whole genome shotgun (WGS) entry which is preliminary data.</text>
</comment>
<protein>
    <recommendedName>
        <fullName evidence="1">VWFA domain-containing protein</fullName>
    </recommendedName>
</protein>
<dbReference type="RefSeq" id="WP_110985306.1">
    <property type="nucleotide sequence ID" value="NZ_CAWNWM010000003.1"/>
</dbReference>
<dbReference type="EMBL" id="PQWO01000003">
    <property type="protein sequence ID" value="PZD74309.1"/>
    <property type="molecule type" value="Genomic_DNA"/>
</dbReference>
<dbReference type="SMART" id="SM00327">
    <property type="entry name" value="VWA"/>
    <property type="match status" value="1"/>
</dbReference>
<dbReference type="InterPro" id="IPR036465">
    <property type="entry name" value="vWFA_dom_sf"/>
</dbReference>
<accession>A0A2W1JLY9</accession>
<dbReference type="InterPro" id="IPR002035">
    <property type="entry name" value="VWF_A"/>
</dbReference>
<dbReference type="Pfam" id="PF00092">
    <property type="entry name" value="VWA"/>
    <property type="match status" value="1"/>
</dbReference>
<dbReference type="Gene3D" id="3.40.50.410">
    <property type="entry name" value="von Willebrand factor, type A domain"/>
    <property type="match status" value="1"/>
</dbReference>
<dbReference type="SUPFAM" id="SSF53300">
    <property type="entry name" value="vWA-like"/>
    <property type="match status" value="1"/>
</dbReference>
<organism evidence="2 3">
    <name type="scientific">Acaryochloris thomasi RCC1774</name>
    <dbReference type="NCBI Taxonomy" id="1764569"/>
    <lineage>
        <taxon>Bacteria</taxon>
        <taxon>Bacillati</taxon>
        <taxon>Cyanobacteriota</taxon>
        <taxon>Cyanophyceae</taxon>
        <taxon>Acaryochloridales</taxon>
        <taxon>Acaryochloridaceae</taxon>
        <taxon>Acaryochloris</taxon>
        <taxon>Acaryochloris thomasi</taxon>
    </lineage>
</organism>
<evidence type="ECO:0000313" key="2">
    <source>
        <dbReference type="EMBL" id="PZD74309.1"/>
    </source>
</evidence>
<feature type="domain" description="VWFA" evidence="1">
    <location>
        <begin position="16"/>
        <end position="198"/>
    </location>
</feature>
<reference evidence="2 3" key="1">
    <citation type="journal article" date="2018" name="Sci. Rep.">
        <title>A novel species of the marine cyanobacterium Acaryochloris with a unique pigment content and lifestyle.</title>
        <authorList>
            <person name="Partensky F."/>
            <person name="Six C."/>
            <person name="Ratin M."/>
            <person name="Garczarek L."/>
            <person name="Vaulot D."/>
            <person name="Probert I."/>
            <person name="Calteau A."/>
            <person name="Gourvil P."/>
            <person name="Marie D."/>
            <person name="Grebert T."/>
            <person name="Bouchier C."/>
            <person name="Le Panse S."/>
            <person name="Gachenot M."/>
            <person name="Rodriguez F."/>
            <person name="Garrido J.L."/>
        </authorList>
    </citation>
    <scope>NUCLEOTIDE SEQUENCE [LARGE SCALE GENOMIC DNA]</scope>
    <source>
        <strain evidence="2 3">RCC1774</strain>
    </source>
</reference>
<name>A0A2W1JLY9_9CYAN</name>
<keyword evidence="3" id="KW-1185">Reference proteome</keyword>